<dbReference type="Gene3D" id="3.30.470.10">
    <property type="match status" value="1"/>
</dbReference>
<dbReference type="AlphaFoldDB" id="A0A956NCQ3"/>
<dbReference type="InterPro" id="IPR043132">
    <property type="entry name" value="BCAT-like_C"/>
</dbReference>
<dbReference type="InterPro" id="IPR050571">
    <property type="entry name" value="Class-IV_PLP-Dep_Aminotrnsfr"/>
</dbReference>
<sequence length="286" mass="31772">MTVLVGRWQMESDPGEDLSFDWDSAGGINAWAAAHPGAGVYEADRTYPGPRILKFDEHLDRLEASARREGLPLDVDRDRFRSVLRELAERAVAAAGGALTDDSVRFLVRVPETRPHEIEFVVEPFRPPAPELYERGVFCATMSGARREHPEAKTSSWMSDRQAFTLPDGAFDGLLVSERGEILEGATTNFYAVVDGELWTADEGILFGIARQIVIEVAPTVLPVRLQPIHIETELPKVSEAFLTSSSRAVLPICRIDDTELGPRGPVTDRIARAYRDWVDAHLRPL</sequence>
<dbReference type="InterPro" id="IPR043131">
    <property type="entry name" value="BCAT-like_N"/>
</dbReference>
<dbReference type="SUPFAM" id="SSF56752">
    <property type="entry name" value="D-aminoacid aminotransferase-like PLP-dependent enzymes"/>
    <property type="match status" value="1"/>
</dbReference>
<evidence type="ECO:0000256" key="1">
    <source>
        <dbReference type="ARBA" id="ARBA00009320"/>
    </source>
</evidence>
<dbReference type="Pfam" id="PF01063">
    <property type="entry name" value="Aminotran_4"/>
    <property type="match status" value="1"/>
</dbReference>
<reference evidence="2" key="1">
    <citation type="submission" date="2020-04" db="EMBL/GenBank/DDBJ databases">
        <authorList>
            <person name="Zhang T."/>
        </authorList>
    </citation>
    <scope>NUCLEOTIDE SEQUENCE</scope>
    <source>
        <strain evidence="2">HKST-UBA02</strain>
    </source>
</reference>
<reference evidence="2" key="2">
    <citation type="journal article" date="2021" name="Microbiome">
        <title>Successional dynamics and alternative stable states in a saline activated sludge microbial community over 9 years.</title>
        <authorList>
            <person name="Wang Y."/>
            <person name="Ye J."/>
            <person name="Ju F."/>
            <person name="Liu L."/>
            <person name="Boyd J.A."/>
            <person name="Deng Y."/>
            <person name="Parks D.H."/>
            <person name="Jiang X."/>
            <person name="Yin X."/>
            <person name="Woodcroft B.J."/>
            <person name="Tyson G.W."/>
            <person name="Hugenholtz P."/>
            <person name="Polz M.F."/>
            <person name="Zhang T."/>
        </authorList>
    </citation>
    <scope>NUCLEOTIDE SEQUENCE</scope>
    <source>
        <strain evidence="2">HKST-UBA02</strain>
    </source>
</reference>
<dbReference type="GO" id="GO:0046394">
    <property type="term" value="P:carboxylic acid biosynthetic process"/>
    <property type="evidence" value="ECO:0007669"/>
    <property type="project" value="UniProtKB-ARBA"/>
</dbReference>
<dbReference type="PANTHER" id="PTHR42743">
    <property type="entry name" value="AMINO-ACID AMINOTRANSFERASE"/>
    <property type="match status" value="1"/>
</dbReference>
<dbReference type="InterPro" id="IPR036038">
    <property type="entry name" value="Aminotransferase-like"/>
</dbReference>
<comment type="similarity">
    <text evidence="1">Belongs to the class-IV pyridoxal-phosphate-dependent aminotransferase family.</text>
</comment>
<dbReference type="PANTHER" id="PTHR42743:SF11">
    <property type="entry name" value="AMINODEOXYCHORISMATE LYASE"/>
    <property type="match status" value="1"/>
</dbReference>
<accession>A0A956NCQ3</accession>
<evidence type="ECO:0000313" key="2">
    <source>
        <dbReference type="EMBL" id="MCA9756759.1"/>
    </source>
</evidence>
<comment type="caution">
    <text evidence="2">The sequence shown here is derived from an EMBL/GenBank/DDBJ whole genome shotgun (WGS) entry which is preliminary data.</text>
</comment>
<dbReference type="InterPro" id="IPR001544">
    <property type="entry name" value="Aminotrans_IV"/>
</dbReference>
<dbReference type="Gene3D" id="3.20.10.10">
    <property type="entry name" value="D-amino Acid Aminotransferase, subunit A, domain 2"/>
    <property type="match status" value="1"/>
</dbReference>
<keyword evidence="2" id="KW-0808">Transferase</keyword>
<dbReference type="GO" id="GO:0008483">
    <property type="term" value="F:transaminase activity"/>
    <property type="evidence" value="ECO:0007669"/>
    <property type="project" value="UniProtKB-KW"/>
</dbReference>
<evidence type="ECO:0000313" key="3">
    <source>
        <dbReference type="Proteomes" id="UP000739538"/>
    </source>
</evidence>
<dbReference type="EMBL" id="JAGQHS010000066">
    <property type="protein sequence ID" value="MCA9756759.1"/>
    <property type="molecule type" value="Genomic_DNA"/>
</dbReference>
<organism evidence="2 3">
    <name type="scientific">Eiseniibacteriota bacterium</name>
    <dbReference type="NCBI Taxonomy" id="2212470"/>
    <lineage>
        <taxon>Bacteria</taxon>
        <taxon>Candidatus Eiseniibacteriota</taxon>
    </lineage>
</organism>
<keyword evidence="2" id="KW-0032">Aminotransferase</keyword>
<dbReference type="Proteomes" id="UP000739538">
    <property type="component" value="Unassembled WGS sequence"/>
</dbReference>
<name>A0A956NCQ3_UNCEI</name>
<gene>
    <name evidence="2" type="ORF">KDA27_13220</name>
</gene>
<dbReference type="CDD" id="cd00449">
    <property type="entry name" value="PLPDE_IV"/>
    <property type="match status" value="1"/>
</dbReference>
<protein>
    <submittedName>
        <fullName evidence="2">Aminotransferase class IV family protein</fullName>
    </submittedName>
</protein>
<proteinExistence type="inferred from homology"/>